<feature type="region of interest" description="Disordered" evidence="7">
    <location>
        <begin position="273"/>
        <end position="318"/>
    </location>
</feature>
<name>A0A3B4AE80_9GOBI</name>
<dbReference type="STRING" id="409849.ENSPMGP00000015377"/>
<dbReference type="InterPro" id="IPR051139">
    <property type="entry name" value="Mediator_complx_sub13"/>
</dbReference>
<evidence type="ECO:0000256" key="4">
    <source>
        <dbReference type="ARBA" id="ARBA00023015"/>
    </source>
</evidence>
<reference evidence="8" key="2">
    <citation type="submission" date="2025-09" db="UniProtKB">
        <authorList>
            <consortium name="Ensembl"/>
        </authorList>
    </citation>
    <scope>IDENTIFICATION</scope>
</reference>
<evidence type="ECO:0000256" key="3">
    <source>
        <dbReference type="ARBA" id="ARBA00022491"/>
    </source>
</evidence>
<organism evidence="8 9">
    <name type="scientific">Periophthalmus magnuspinnatus</name>
    <dbReference type="NCBI Taxonomy" id="409849"/>
    <lineage>
        <taxon>Eukaryota</taxon>
        <taxon>Metazoa</taxon>
        <taxon>Chordata</taxon>
        <taxon>Craniata</taxon>
        <taxon>Vertebrata</taxon>
        <taxon>Euteleostomi</taxon>
        <taxon>Actinopterygii</taxon>
        <taxon>Neopterygii</taxon>
        <taxon>Teleostei</taxon>
        <taxon>Neoteleostei</taxon>
        <taxon>Acanthomorphata</taxon>
        <taxon>Gobiaria</taxon>
        <taxon>Gobiiformes</taxon>
        <taxon>Gobioidei</taxon>
        <taxon>Gobiidae</taxon>
        <taxon>Oxudercinae</taxon>
        <taxon>Periophthalmus</taxon>
    </lineage>
</organism>
<feature type="compositionally biased region" description="Basic and acidic residues" evidence="7">
    <location>
        <begin position="305"/>
        <end position="317"/>
    </location>
</feature>
<comment type="subcellular location">
    <subcellularLocation>
        <location evidence="1">Nucleus</location>
    </subcellularLocation>
</comment>
<feature type="region of interest" description="Disordered" evidence="7">
    <location>
        <begin position="454"/>
        <end position="478"/>
    </location>
</feature>
<keyword evidence="9" id="KW-1185">Reference proteome</keyword>
<feature type="compositionally biased region" description="Polar residues" evidence="7">
    <location>
        <begin position="231"/>
        <end position="240"/>
    </location>
</feature>
<keyword evidence="4" id="KW-0805">Transcription regulation</keyword>
<feature type="compositionally biased region" description="Polar residues" evidence="7">
    <location>
        <begin position="330"/>
        <end position="344"/>
    </location>
</feature>
<comment type="similarity">
    <text evidence="2">Belongs to the Mediator complex subunit 13 family.</text>
</comment>
<dbReference type="Proteomes" id="UP000261520">
    <property type="component" value="Unplaced"/>
</dbReference>
<keyword evidence="6" id="KW-0539">Nucleus</keyword>
<evidence type="ECO:0000256" key="2">
    <source>
        <dbReference type="ARBA" id="ARBA00009354"/>
    </source>
</evidence>
<evidence type="ECO:0000256" key="7">
    <source>
        <dbReference type="SAM" id="MobiDB-lite"/>
    </source>
</evidence>
<evidence type="ECO:0000256" key="1">
    <source>
        <dbReference type="ARBA" id="ARBA00004123"/>
    </source>
</evidence>
<evidence type="ECO:0000313" key="8">
    <source>
        <dbReference type="Ensembl" id="ENSPMGP00000015377.1"/>
    </source>
</evidence>
<feature type="region of interest" description="Disordered" evidence="7">
    <location>
        <begin position="231"/>
        <end position="255"/>
    </location>
</feature>
<proteinExistence type="inferred from homology"/>
<dbReference type="PANTHER" id="PTHR48249:SF1">
    <property type="entry name" value="MEDIATOR OF RNA POLYMERASE II TRANSCRIPTION SUBUNIT 13-LIKE"/>
    <property type="match status" value="1"/>
</dbReference>
<evidence type="ECO:0000256" key="5">
    <source>
        <dbReference type="ARBA" id="ARBA00023163"/>
    </source>
</evidence>
<protein>
    <submittedName>
        <fullName evidence="8">Uncharacterized protein</fullName>
    </submittedName>
</protein>
<feature type="compositionally biased region" description="Polar residues" evidence="7">
    <location>
        <begin position="273"/>
        <end position="301"/>
    </location>
</feature>
<sequence>MLTFCRRIFLRSEHLSCSFSFFLHGESNVCTSVEIAQHQPAYHVNEHHIRLAQTCSAPVQVVLSPYGLRGILTGQAFKMSDPAARKLMEEWSYFYPTVLQKKDGDKQKESAFDRSDHMAVEVIVGGVRMTYPAAFVLIAQGDVPAEQPPPAPAAPGLMREQIHCSVPLTPPTSPEQPCSGNARRNQTVVFDLVAADSGFVTSVSSVPTPKHSGKKITCQVVHQAWRECYLNQPQQNQPTEVTPKKEPPSGAATWDFSDLGTRTVCHCSRTKPLKSSVTGASTANPHTCNSAQMSALYTPSTPKHKTSDKSEKSDKQSKRAAMIPFHLRVSASQEGSSDQDSSAAPSLGTLVPLDPPLEPLAPLPTCKYSKPLSNNRKVPESLLHSPVSPLPPTLSPHPRALEPDLVDGLVDMGVCPDGAMGMITSETAAYSALLRQRESGADWWKGFRTPKTDKTEFKPPELPADTLHSDLPKTRGKKTKINDKKTRLFICLLIFNALIVS</sequence>
<dbReference type="AlphaFoldDB" id="A0A3B4AE80"/>
<dbReference type="GO" id="GO:0005634">
    <property type="term" value="C:nucleus"/>
    <property type="evidence" value="ECO:0007669"/>
    <property type="project" value="UniProtKB-SubCell"/>
</dbReference>
<dbReference type="Ensembl" id="ENSPMGT00000016400.1">
    <property type="protein sequence ID" value="ENSPMGP00000015377.1"/>
    <property type="gene ID" value="ENSPMGG00000012607.1"/>
</dbReference>
<keyword evidence="3" id="KW-0678">Repressor</keyword>
<dbReference type="PANTHER" id="PTHR48249">
    <property type="entry name" value="MEDIATOR OF RNA POLYMERASE II TRANSCRIPTION SUBUNIT 13"/>
    <property type="match status" value="1"/>
</dbReference>
<reference evidence="8" key="1">
    <citation type="submission" date="2025-08" db="UniProtKB">
        <authorList>
            <consortium name="Ensembl"/>
        </authorList>
    </citation>
    <scope>IDENTIFICATION</scope>
</reference>
<evidence type="ECO:0000256" key="6">
    <source>
        <dbReference type="ARBA" id="ARBA00023242"/>
    </source>
</evidence>
<keyword evidence="5" id="KW-0804">Transcription</keyword>
<evidence type="ECO:0000313" key="9">
    <source>
        <dbReference type="Proteomes" id="UP000261520"/>
    </source>
</evidence>
<feature type="region of interest" description="Disordered" evidence="7">
    <location>
        <begin position="330"/>
        <end position="358"/>
    </location>
</feature>
<accession>A0A3B4AE80</accession>